<dbReference type="Proteomes" id="UP001596484">
    <property type="component" value="Unassembled WGS sequence"/>
</dbReference>
<dbReference type="RefSeq" id="WP_378400645.1">
    <property type="nucleotide sequence ID" value="NZ_JBHTCS010000001.1"/>
</dbReference>
<dbReference type="PIRSF" id="PIRSF029171">
    <property type="entry name" value="Esterase_LipA"/>
    <property type="match status" value="1"/>
</dbReference>
<sequence length="403" mass="42185">MRGERRRSTGRRRAFAAVLVGALALAMTACGSDRPTPEPDGGTEVPAGAAPGDLLGTPTAFEGYQSVYASTGTALKVRYRSTSGIDDSPTVVSGIVFAPKGNPPPGGWPIVSIGHSTTGVTGDCAPSAYPDLLGSLPTVLSGIERGFVVAMTDYQGLGSPGQHPYLEPRTAGYNVIDAVRAARQAIPGTSDRWAAFGYSQGGQATWAANELAPAYGRGLQFVGSVSMAPPTDISGLVRSMEEGTITVEQMMVLPLLLRGLQVAHPDLEIDDYLHGEMAKQQEVFLACTGSRDGVKRAIASSAPVSDVKPSTPQAAALLRRLLSESALPERGASAPMFVAYGDVDQLVLPMWTEASVERACEAGDTVESLIREGEGHENLDASGPAVDWVLDRFAGRKAPDTCK</sequence>
<comment type="caution">
    <text evidence="3">The sequence shown here is derived from an EMBL/GenBank/DDBJ whole genome shotgun (WGS) entry which is preliminary data.</text>
</comment>
<dbReference type="InterPro" id="IPR029058">
    <property type="entry name" value="AB_hydrolase_fold"/>
</dbReference>
<evidence type="ECO:0000313" key="3">
    <source>
        <dbReference type="EMBL" id="MFC7446464.1"/>
    </source>
</evidence>
<dbReference type="SUPFAM" id="SSF53474">
    <property type="entry name" value="alpha/beta-Hydrolases"/>
    <property type="match status" value="1"/>
</dbReference>
<evidence type="ECO:0000256" key="2">
    <source>
        <dbReference type="SAM" id="SignalP"/>
    </source>
</evidence>
<evidence type="ECO:0000256" key="1">
    <source>
        <dbReference type="SAM" id="MobiDB-lite"/>
    </source>
</evidence>
<feature type="signal peptide" evidence="2">
    <location>
        <begin position="1"/>
        <end position="31"/>
    </location>
</feature>
<dbReference type="PANTHER" id="PTHR34853">
    <property type="match status" value="1"/>
</dbReference>
<dbReference type="PROSITE" id="PS51257">
    <property type="entry name" value="PROKAR_LIPOPROTEIN"/>
    <property type="match status" value="1"/>
</dbReference>
<organism evidence="3 4">
    <name type="scientific">Rhodococcus daqingensis</name>
    <dbReference type="NCBI Taxonomy" id="2479363"/>
    <lineage>
        <taxon>Bacteria</taxon>
        <taxon>Bacillati</taxon>
        <taxon>Actinomycetota</taxon>
        <taxon>Actinomycetes</taxon>
        <taxon>Mycobacteriales</taxon>
        <taxon>Nocardiaceae</taxon>
        <taxon>Rhodococcus</taxon>
    </lineage>
</organism>
<dbReference type="Gene3D" id="3.40.50.1820">
    <property type="entry name" value="alpha/beta hydrolase"/>
    <property type="match status" value="2"/>
</dbReference>
<proteinExistence type="predicted"/>
<dbReference type="InterPro" id="IPR005152">
    <property type="entry name" value="Lipase_secreted"/>
</dbReference>
<accession>A0ABW2RSD2</accession>
<keyword evidence="2" id="KW-0732">Signal</keyword>
<dbReference type="Pfam" id="PF03583">
    <property type="entry name" value="LIP"/>
    <property type="match status" value="1"/>
</dbReference>
<name>A0ABW2RSD2_9NOCA</name>
<keyword evidence="4" id="KW-1185">Reference proteome</keyword>
<protein>
    <submittedName>
        <fullName evidence="3">Lipase family protein</fullName>
    </submittedName>
</protein>
<reference evidence="4" key="1">
    <citation type="journal article" date="2019" name="Int. J. Syst. Evol. Microbiol.">
        <title>The Global Catalogue of Microorganisms (GCM) 10K type strain sequencing project: providing services to taxonomists for standard genome sequencing and annotation.</title>
        <authorList>
            <consortium name="The Broad Institute Genomics Platform"/>
            <consortium name="The Broad Institute Genome Sequencing Center for Infectious Disease"/>
            <person name="Wu L."/>
            <person name="Ma J."/>
        </authorList>
    </citation>
    <scope>NUCLEOTIDE SEQUENCE [LARGE SCALE GENOMIC DNA]</scope>
    <source>
        <strain evidence="4">ICMP 19430</strain>
    </source>
</reference>
<feature type="region of interest" description="Disordered" evidence="1">
    <location>
        <begin position="30"/>
        <end position="50"/>
    </location>
</feature>
<dbReference type="EMBL" id="JBHTCS010000001">
    <property type="protein sequence ID" value="MFC7446464.1"/>
    <property type="molecule type" value="Genomic_DNA"/>
</dbReference>
<gene>
    <name evidence="3" type="ORF">ACFQS9_01020</name>
</gene>
<feature type="chain" id="PRO_5045103586" evidence="2">
    <location>
        <begin position="32"/>
        <end position="403"/>
    </location>
</feature>
<dbReference type="PANTHER" id="PTHR34853:SF1">
    <property type="entry name" value="LIPASE 5"/>
    <property type="match status" value="1"/>
</dbReference>
<evidence type="ECO:0000313" key="4">
    <source>
        <dbReference type="Proteomes" id="UP001596484"/>
    </source>
</evidence>